<organism evidence="3 4">
    <name type="scientific">Rhizoclosmatium globosum</name>
    <dbReference type="NCBI Taxonomy" id="329046"/>
    <lineage>
        <taxon>Eukaryota</taxon>
        <taxon>Fungi</taxon>
        <taxon>Fungi incertae sedis</taxon>
        <taxon>Chytridiomycota</taxon>
        <taxon>Chytridiomycota incertae sedis</taxon>
        <taxon>Chytridiomycetes</taxon>
        <taxon>Chytridiales</taxon>
        <taxon>Chytriomycetaceae</taxon>
        <taxon>Rhizoclosmatium</taxon>
    </lineage>
</organism>
<protein>
    <recommendedName>
        <fullName evidence="2">Beta-lactamase-related domain-containing protein</fullName>
    </recommendedName>
</protein>
<keyword evidence="1" id="KW-0812">Transmembrane</keyword>
<sequence>MADRDLRGPPDRRLLGFDDHVRSSLSDFKCDGASLCVVAGGKTVFAKGFGSTVSATDPQNQKPLDADSVFSVGGGALLGLVAVAFANVLDWNANLKIDGIRDDATLADLMTHRIGLEADSLLATLLADLPAGAVASALKLSKNSKNFRGSSEYSPLTTPIAAHLLSQSAQRPFETLLHDLVFAKIGASHASCFVSQGRKTR</sequence>
<dbReference type="AlphaFoldDB" id="A0A1Y2CK52"/>
<dbReference type="Pfam" id="PF00144">
    <property type="entry name" value="Beta-lactamase"/>
    <property type="match status" value="1"/>
</dbReference>
<dbReference type="Gene3D" id="3.40.710.10">
    <property type="entry name" value="DD-peptidase/beta-lactamase superfamily"/>
    <property type="match status" value="2"/>
</dbReference>
<keyword evidence="1" id="KW-1133">Transmembrane helix</keyword>
<evidence type="ECO:0000259" key="2">
    <source>
        <dbReference type="Pfam" id="PF00144"/>
    </source>
</evidence>
<comment type="caution">
    <text evidence="3">The sequence shown here is derived from an EMBL/GenBank/DDBJ whole genome shotgun (WGS) entry which is preliminary data.</text>
</comment>
<dbReference type="OrthoDB" id="10474179at2759"/>
<dbReference type="SUPFAM" id="SSF56601">
    <property type="entry name" value="beta-lactamase/transpeptidase-like"/>
    <property type="match status" value="1"/>
</dbReference>
<feature type="domain" description="Beta-lactamase-related" evidence="2">
    <location>
        <begin position="102"/>
        <end position="191"/>
    </location>
</feature>
<proteinExistence type="predicted"/>
<dbReference type="Proteomes" id="UP000193642">
    <property type="component" value="Unassembled WGS sequence"/>
</dbReference>
<feature type="transmembrane region" description="Helical" evidence="1">
    <location>
        <begin position="69"/>
        <end position="89"/>
    </location>
</feature>
<keyword evidence="4" id="KW-1185">Reference proteome</keyword>
<reference evidence="3 4" key="1">
    <citation type="submission" date="2016-07" db="EMBL/GenBank/DDBJ databases">
        <title>Pervasive Adenine N6-methylation of Active Genes in Fungi.</title>
        <authorList>
            <consortium name="DOE Joint Genome Institute"/>
            <person name="Mondo S.J."/>
            <person name="Dannebaum R.O."/>
            <person name="Kuo R.C."/>
            <person name="Labutti K."/>
            <person name="Haridas S."/>
            <person name="Kuo A."/>
            <person name="Salamov A."/>
            <person name="Ahrendt S.R."/>
            <person name="Lipzen A."/>
            <person name="Sullivan W."/>
            <person name="Andreopoulos W.B."/>
            <person name="Clum A."/>
            <person name="Lindquist E."/>
            <person name="Daum C."/>
            <person name="Ramamoorthy G.K."/>
            <person name="Gryganskyi A."/>
            <person name="Culley D."/>
            <person name="Magnuson J.K."/>
            <person name="James T.Y."/>
            <person name="O'Malley M.A."/>
            <person name="Stajich J.E."/>
            <person name="Spatafora J.W."/>
            <person name="Visel A."/>
            <person name="Grigoriev I.V."/>
        </authorList>
    </citation>
    <scope>NUCLEOTIDE SEQUENCE [LARGE SCALE GENOMIC DNA]</scope>
    <source>
        <strain evidence="3 4">JEL800</strain>
    </source>
</reference>
<keyword evidence="1" id="KW-0472">Membrane</keyword>
<dbReference type="InterPro" id="IPR012338">
    <property type="entry name" value="Beta-lactam/transpept-like"/>
</dbReference>
<evidence type="ECO:0000256" key="1">
    <source>
        <dbReference type="SAM" id="Phobius"/>
    </source>
</evidence>
<dbReference type="InterPro" id="IPR001466">
    <property type="entry name" value="Beta-lactam-related"/>
</dbReference>
<dbReference type="EMBL" id="MCGO01000014">
    <property type="protein sequence ID" value="ORY47337.1"/>
    <property type="molecule type" value="Genomic_DNA"/>
</dbReference>
<evidence type="ECO:0000313" key="3">
    <source>
        <dbReference type="EMBL" id="ORY47337.1"/>
    </source>
</evidence>
<name>A0A1Y2CK52_9FUNG</name>
<gene>
    <name evidence="3" type="ORF">BCR33DRAFT_736162</name>
</gene>
<evidence type="ECO:0000313" key="4">
    <source>
        <dbReference type="Proteomes" id="UP000193642"/>
    </source>
</evidence>
<accession>A0A1Y2CK52</accession>